<dbReference type="EMBL" id="KN834129">
    <property type="protein sequence ID" value="KIK12019.1"/>
    <property type="molecule type" value="Genomic_DNA"/>
</dbReference>
<reference evidence="4" key="2">
    <citation type="submission" date="2015-01" db="EMBL/GenBank/DDBJ databases">
        <title>Evolutionary Origins and Diversification of the Mycorrhizal Mutualists.</title>
        <authorList>
            <consortium name="DOE Joint Genome Institute"/>
            <consortium name="Mycorrhizal Genomics Consortium"/>
            <person name="Kohler A."/>
            <person name="Kuo A."/>
            <person name="Nagy L.G."/>
            <person name="Floudas D."/>
            <person name="Copeland A."/>
            <person name="Barry K.W."/>
            <person name="Cichocki N."/>
            <person name="Veneault-Fourrey C."/>
            <person name="LaButti K."/>
            <person name="Lindquist E.A."/>
            <person name="Lipzen A."/>
            <person name="Lundell T."/>
            <person name="Morin E."/>
            <person name="Murat C."/>
            <person name="Riley R."/>
            <person name="Ohm R."/>
            <person name="Sun H."/>
            <person name="Tunlid A."/>
            <person name="Henrissat B."/>
            <person name="Grigoriev I.V."/>
            <person name="Hibbett D.S."/>
            <person name="Martin F."/>
        </authorList>
    </citation>
    <scope>NUCLEOTIDE SEQUENCE [LARGE SCALE GENOMIC DNA]</scope>
    <source>
        <strain evidence="3 4">441</strain>
    </source>
</reference>
<feature type="non-terminal residue" evidence="2">
    <location>
        <position position="1"/>
    </location>
</feature>
<organism evidence="2 4">
    <name type="scientific">Pisolithus microcarpus 441</name>
    <dbReference type="NCBI Taxonomy" id="765257"/>
    <lineage>
        <taxon>Eukaryota</taxon>
        <taxon>Fungi</taxon>
        <taxon>Dikarya</taxon>
        <taxon>Basidiomycota</taxon>
        <taxon>Agaricomycotina</taxon>
        <taxon>Agaricomycetes</taxon>
        <taxon>Agaricomycetidae</taxon>
        <taxon>Boletales</taxon>
        <taxon>Sclerodermatineae</taxon>
        <taxon>Pisolithaceae</taxon>
        <taxon>Pisolithus</taxon>
    </lineage>
</organism>
<protein>
    <submittedName>
        <fullName evidence="2">Unplaced genomic scaffold scaffold_445, whole genome shotgun sequence</fullName>
    </submittedName>
</protein>
<proteinExistence type="predicted"/>
<dbReference type="HOGENOM" id="CLU_2644771_0_0_1"/>
<name>A0A0C9YDY8_9AGAM</name>
<sequence>NGDAFNSCCYEQWAQANFVTPYFLVIRHGISLFVELDLLTMILALQQSALVWWNCGRTLIMQVCIEIIGAENSRGCD</sequence>
<gene>
    <name evidence="3" type="ORF">PISMIDRAFT_683720</name>
    <name evidence="2" type="ORF">PISMIDRAFT_689878</name>
    <name evidence="1" type="ORF">PISMIDRAFT_690241</name>
</gene>
<evidence type="ECO:0000313" key="2">
    <source>
        <dbReference type="EMBL" id="KIK12019.1"/>
    </source>
</evidence>
<dbReference type="EMBL" id="KN834184">
    <property type="protein sequence ID" value="KIK11606.1"/>
    <property type="molecule type" value="Genomic_DNA"/>
</dbReference>
<evidence type="ECO:0000313" key="3">
    <source>
        <dbReference type="EMBL" id="KIK18879.1"/>
    </source>
</evidence>
<accession>A0A0C9YDY8</accession>
<reference evidence="2 4" key="1">
    <citation type="submission" date="2014-04" db="EMBL/GenBank/DDBJ databases">
        <authorList>
            <consortium name="DOE Joint Genome Institute"/>
            <person name="Kuo A."/>
            <person name="Kohler A."/>
            <person name="Costa M.D."/>
            <person name="Nagy L.G."/>
            <person name="Floudas D."/>
            <person name="Copeland A."/>
            <person name="Barry K.W."/>
            <person name="Cichocki N."/>
            <person name="Veneault-Fourrey C."/>
            <person name="LaButti K."/>
            <person name="Lindquist E.A."/>
            <person name="Lipzen A."/>
            <person name="Lundell T."/>
            <person name="Morin E."/>
            <person name="Murat C."/>
            <person name="Sun H."/>
            <person name="Tunlid A."/>
            <person name="Henrissat B."/>
            <person name="Grigoriev I.V."/>
            <person name="Hibbett D.S."/>
            <person name="Martin F."/>
            <person name="Nordberg H.P."/>
            <person name="Cantor M.N."/>
            <person name="Hua S.X."/>
        </authorList>
    </citation>
    <scope>NUCLEOTIDE SEQUENCE [LARGE SCALE GENOMIC DNA]</scope>
    <source>
        <strain evidence="2 4">441</strain>
    </source>
</reference>
<keyword evidence="4" id="KW-1185">Reference proteome</keyword>
<dbReference type="Proteomes" id="UP000054018">
    <property type="component" value="Unassembled WGS sequence"/>
</dbReference>
<dbReference type="AlphaFoldDB" id="A0A0C9YDY8"/>
<reference evidence="2" key="3">
    <citation type="submission" date="2015-02" db="EMBL/GenBank/DDBJ databases">
        <title>Evolutionary Origins and Diversification of the Mycorrhizal Mutualists.</title>
        <authorList>
            <consortium name="DOE Joint Genome Institute"/>
            <consortium name="Mycorrhizal Genomics Consortium"/>
            <person name="Kohler A."/>
            <person name="Kuo A."/>
            <person name="Nagy L.G."/>
            <person name="Floudas D."/>
            <person name="Copeland A."/>
            <person name="Barry K.W."/>
            <person name="Cichocki N."/>
            <person name="Veneault-Fourrey C."/>
            <person name="LaButti K."/>
            <person name="Lindquist E.A."/>
            <person name="Lipzen A."/>
            <person name="Lundell T."/>
            <person name="Morin E."/>
            <person name="Murat C."/>
            <person name="Riley R."/>
            <person name="Ohm R."/>
            <person name="Sun H."/>
            <person name="Tunlid A."/>
            <person name="Henrissat B."/>
            <person name="Grigoriev I.V."/>
            <person name="Hibbett D.S."/>
            <person name="Martin F."/>
        </authorList>
    </citation>
    <scope>NUCLEOTIDE SEQUENCE</scope>
    <source>
        <strain evidence="2 4">441</strain>
    </source>
</reference>
<dbReference type="EMBL" id="KN833795">
    <property type="protein sequence ID" value="KIK18879.1"/>
    <property type="molecule type" value="Genomic_DNA"/>
</dbReference>
<evidence type="ECO:0000313" key="4">
    <source>
        <dbReference type="Proteomes" id="UP000054018"/>
    </source>
</evidence>
<evidence type="ECO:0000313" key="1">
    <source>
        <dbReference type="EMBL" id="KIK11606.1"/>
    </source>
</evidence>